<evidence type="ECO:0000256" key="10">
    <source>
        <dbReference type="SAM" id="Phobius"/>
    </source>
</evidence>
<evidence type="ECO:0000313" key="12">
    <source>
        <dbReference type="EMBL" id="QBP40766.1"/>
    </source>
</evidence>
<reference evidence="12 13" key="1">
    <citation type="submission" date="2019-03" db="EMBL/GenBank/DDBJ databases">
        <title>Complete genome sequence of Paenisporosarcina antarctica CGMCC 1.6503T.</title>
        <authorList>
            <person name="Rong J.-C."/>
            <person name="Chi N.-Y."/>
            <person name="Zhang Q.-F."/>
        </authorList>
    </citation>
    <scope>NUCLEOTIDE SEQUENCE [LARGE SCALE GENOMIC DNA]</scope>
    <source>
        <strain evidence="12 13">CGMCC 1.6503</strain>
    </source>
</reference>
<dbReference type="KEGG" id="panc:E2636_06365"/>
<dbReference type="PRINTS" id="PR00812">
    <property type="entry name" value="BCTERIALGSPF"/>
</dbReference>
<keyword evidence="5" id="KW-0997">Cell inner membrane</keyword>
<feature type="domain" description="Type II secretion system protein GspF" evidence="11">
    <location>
        <begin position="271"/>
        <end position="392"/>
    </location>
</feature>
<sequence length="403" mass="44751">MARFQYVGRDRKAVRKGIVQAANQREAAMKLRDDGIRITEIKQMASTTLQKDIAFGNPVKREQFIMFLRQFATLMRAGVTIVDSCVILAQQVESKALRRALVEISDDLKSGNALSESVKKFPRIFEPLVVNLLQAGELTGSIDDSLDTLALHFEKAHATRQKVVSAMTYPVIVAILAVGVVIFLLTSIVPMFVEMFSSFGGELPLLTRFVMGASDFVQGYWYVLVAVAGLFSGGLWLLRRDEKGRYVLDTFLLKMPLFGNILKKAALARMTRTLSSLFSSSVPILTALTMVERVVGNEVIGKVILQSRDGLERGESMTGPMKGHWAFPPLIPHMISIGEETGALDHMLERVAEFYEKEVDAETDKLKAMIEPLMIVFLAGLVGTIVMAIMLPMFGMFENMDNM</sequence>
<gene>
    <name evidence="12" type="ORF">E2636_06365</name>
</gene>
<evidence type="ECO:0000256" key="4">
    <source>
        <dbReference type="ARBA" id="ARBA00022475"/>
    </source>
</evidence>
<comment type="subcellular location">
    <subcellularLocation>
        <location evidence="1">Cell inner membrane</location>
        <topology evidence="1">Multi-pass membrane protein</topology>
    </subcellularLocation>
    <subcellularLocation>
        <location evidence="9">Cell membrane</location>
        <topology evidence="9">Multi-pass membrane protein</topology>
    </subcellularLocation>
</comment>
<dbReference type="EMBL" id="CP038015">
    <property type="protein sequence ID" value="QBP40766.1"/>
    <property type="molecule type" value="Genomic_DNA"/>
</dbReference>
<protein>
    <submittedName>
        <fullName evidence="12">Type II secretion system F family protein</fullName>
    </submittedName>
</protein>
<dbReference type="InterPro" id="IPR001992">
    <property type="entry name" value="T2SS_GspF/T4SS_PilC_CS"/>
</dbReference>
<accession>A0A4P6ZZ06</accession>
<keyword evidence="13" id="KW-1185">Reference proteome</keyword>
<feature type="transmembrane region" description="Helical" evidence="10">
    <location>
        <begin position="169"/>
        <end position="193"/>
    </location>
</feature>
<dbReference type="PANTHER" id="PTHR30012:SF0">
    <property type="entry name" value="TYPE II SECRETION SYSTEM PROTEIN F-RELATED"/>
    <property type="match status" value="1"/>
</dbReference>
<keyword evidence="7 10" id="KW-1133">Transmembrane helix</keyword>
<keyword evidence="6 9" id="KW-0812">Transmembrane</keyword>
<dbReference type="RefSeq" id="WP_134209457.1">
    <property type="nucleotide sequence ID" value="NZ_CP038015.1"/>
</dbReference>
<comment type="similarity">
    <text evidence="2 9">Belongs to the GSP F family.</text>
</comment>
<feature type="domain" description="Type II secretion system protein GspF" evidence="11">
    <location>
        <begin position="67"/>
        <end position="190"/>
    </location>
</feature>
<evidence type="ECO:0000256" key="6">
    <source>
        <dbReference type="ARBA" id="ARBA00022692"/>
    </source>
</evidence>
<evidence type="ECO:0000256" key="5">
    <source>
        <dbReference type="ARBA" id="ARBA00022519"/>
    </source>
</evidence>
<feature type="transmembrane region" description="Helical" evidence="10">
    <location>
        <begin position="219"/>
        <end position="238"/>
    </location>
</feature>
<dbReference type="GO" id="GO:0009306">
    <property type="term" value="P:protein secretion"/>
    <property type="evidence" value="ECO:0007669"/>
    <property type="project" value="InterPro"/>
</dbReference>
<evidence type="ECO:0000313" key="13">
    <source>
        <dbReference type="Proteomes" id="UP000294292"/>
    </source>
</evidence>
<evidence type="ECO:0000256" key="8">
    <source>
        <dbReference type="ARBA" id="ARBA00023136"/>
    </source>
</evidence>
<dbReference type="GO" id="GO:0005886">
    <property type="term" value="C:plasma membrane"/>
    <property type="evidence" value="ECO:0007669"/>
    <property type="project" value="UniProtKB-SubCell"/>
</dbReference>
<name>A0A4P6ZZ06_9BACL</name>
<dbReference type="OrthoDB" id="9805682at2"/>
<dbReference type="InterPro" id="IPR042094">
    <property type="entry name" value="T2SS_GspF_sf"/>
</dbReference>
<dbReference type="FunFam" id="1.20.81.30:FF:000001">
    <property type="entry name" value="Type II secretion system protein F"/>
    <property type="match status" value="2"/>
</dbReference>
<dbReference type="InterPro" id="IPR003004">
    <property type="entry name" value="GspF/PilC"/>
</dbReference>
<proteinExistence type="inferred from homology"/>
<dbReference type="Gene3D" id="1.20.81.30">
    <property type="entry name" value="Type II secretion system (T2SS), domain F"/>
    <property type="match status" value="2"/>
</dbReference>
<keyword evidence="3 9" id="KW-0813">Transport</keyword>
<keyword evidence="8 10" id="KW-0472">Membrane</keyword>
<evidence type="ECO:0000256" key="2">
    <source>
        <dbReference type="ARBA" id="ARBA00005745"/>
    </source>
</evidence>
<dbReference type="Pfam" id="PF00482">
    <property type="entry name" value="T2SSF"/>
    <property type="match status" value="2"/>
</dbReference>
<evidence type="ECO:0000256" key="3">
    <source>
        <dbReference type="ARBA" id="ARBA00022448"/>
    </source>
</evidence>
<organism evidence="12 13">
    <name type="scientific">Paenisporosarcina antarctica</name>
    <dbReference type="NCBI Taxonomy" id="417367"/>
    <lineage>
        <taxon>Bacteria</taxon>
        <taxon>Bacillati</taxon>
        <taxon>Bacillota</taxon>
        <taxon>Bacilli</taxon>
        <taxon>Bacillales</taxon>
        <taxon>Caryophanaceae</taxon>
        <taxon>Paenisporosarcina</taxon>
    </lineage>
</organism>
<dbReference type="AlphaFoldDB" id="A0A4P6ZZ06"/>
<dbReference type="PROSITE" id="PS00874">
    <property type="entry name" value="T2SP_F"/>
    <property type="match status" value="1"/>
</dbReference>
<evidence type="ECO:0000256" key="1">
    <source>
        <dbReference type="ARBA" id="ARBA00004429"/>
    </source>
</evidence>
<evidence type="ECO:0000256" key="9">
    <source>
        <dbReference type="RuleBase" id="RU003923"/>
    </source>
</evidence>
<dbReference type="PANTHER" id="PTHR30012">
    <property type="entry name" value="GENERAL SECRETION PATHWAY PROTEIN"/>
    <property type="match status" value="1"/>
</dbReference>
<evidence type="ECO:0000259" key="11">
    <source>
        <dbReference type="Pfam" id="PF00482"/>
    </source>
</evidence>
<evidence type="ECO:0000256" key="7">
    <source>
        <dbReference type="ARBA" id="ARBA00022989"/>
    </source>
</evidence>
<keyword evidence="4" id="KW-1003">Cell membrane</keyword>
<feature type="transmembrane region" description="Helical" evidence="10">
    <location>
        <begin position="373"/>
        <end position="397"/>
    </location>
</feature>
<dbReference type="InterPro" id="IPR018076">
    <property type="entry name" value="T2SS_GspF_dom"/>
</dbReference>
<dbReference type="Proteomes" id="UP000294292">
    <property type="component" value="Chromosome"/>
</dbReference>